<accession>X0TZP7</accession>
<dbReference type="AlphaFoldDB" id="X0TZP7"/>
<organism evidence="1">
    <name type="scientific">marine sediment metagenome</name>
    <dbReference type="NCBI Taxonomy" id="412755"/>
    <lineage>
        <taxon>unclassified sequences</taxon>
        <taxon>metagenomes</taxon>
        <taxon>ecological metagenomes</taxon>
    </lineage>
</organism>
<feature type="non-terminal residue" evidence="1">
    <location>
        <position position="1"/>
    </location>
</feature>
<feature type="non-terminal residue" evidence="1">
    <location>
        <position position="220"/>
    </location>
</feature>
<reference evidence="1" key="1">
    <citation type="journal article" date="2014" name="Front. Microbiol.">
        <title>High frequency of phylogenetically diverse reductive dehalogenase-homologous genes in deep subseafloor sedimentary metagenomes.</title>
        <authorList>
            <person name="Kawai M."/>
            <person name="Futagami T."/>
            <person name="Toyoda A."/>
            <person name="Takaki Y."/>
            <person name="Nishi S."/>
            <person name="Hori S."/>
            <person name="Arai W."/>
            <person name="Tsubouchi T."/>
            <person name="Morono Y."/>
            <person name="Uchiyama I."/>
            <person name="Ito T."/>
            <person name="Fujiyama A."/>
            <person name="Inagaki F."/>
            <person name="Takami H."/>
        </authorList>
    </citation>
    <scope>NUCLEOTIDE SEQUENCE</scope>
    <source>
        <strain evidence="1">Expedition CK06-06</strain>
    </source>
</reference>
<name>X0TZP7_9ZZZZ</name>
<evidence type="ECO:0000313" key="1">
    <source>
        <dbReference type="EMBL" id="GAF99033.1"/>
    </source>
</evidence>
<gene>
    <name evidence="1" type="ORF">S01H1_22077</name>
</gene>
<protein>
    <submittedName>
        <fullName evidence="1">Uncharacterized protein</fullName>
    </submittedName>
</protein>
<sequence>GASPYTVSANGQSAAFTSIPSIRGAGFNDSPIEFIFSDMSGNGLITDGSEAGTSTNITDATYTGNSLGFPASLNGRFYLAANTAPHDEFFASDALDGQTYGALAFASADESIGDVLGLIPAKSALYALTSRSIEYWQTFDDATFPLRRVKGASLDAGVLPPDTVFNASNVVDVLYDTIGFLGYDSKVYLIEGGVLRRISDIDLAVKTDGDKNTISFCHFI</sequence>
<proteinExistence type="predicted"/>
<dbReference type="EMBL" id="BARS01012373">
    <property type="protein sequence ID" value="GAF99033.1"/>
    <property type="molecule type" value="Genomic_DNA"/>
</dbReference>
<comment type="caution">
    <text evidence="1">The sequence shown here is derived from an EMBL/GenBank/DDBJ whole genome shotgun (WGS) entry which is preliminary data.</text>
</comment>